<comment type="caution">
    <text evidence="3">The sequence shown here is derived from an EMBL/GenBank/DDBJ whole genome shotgun (WGS) entry which is preliminary data.</text>
</comment>
<dbReference type="GO" id="GO:0016151">
    <property type="term" value="F:nickel cation binding"/>
    <property type="evidence" value="ECO:0007669"/>
    <property type="project" value="InterPro"/>
</dbReference>
<dbReference type="Proteomes" id="UP000037751">
    <property type="component" value="Unassembled WGS sequence"/>
</dbReference>
<evidence type="ECO:0000313" key="4">
    <source>
        <dbReference type="Proteomes" id="UP000037751"/>
    </source>
</evidence>
<dbReference type="GeneID" id="28728056"/>
<dbReference type="VEuPathDB" id="FungiDB:Malapachy_1679"/>
<dbReference type="STRING" id="77020.A0A0M8MS62"/>
<dbReference type="EMBL" id="LGAV01000007">
    <property type="protein sequence ID" value="KOS13254.1"/>
    <property type="molecule type" value="Genomic_DNA"/>
</dbReference>
<sequence>MVHGQHAFGRAILRKGVNDGEIGAPKFSHLEATFPLRLLTPQESCRDATINAAAYRKVPFKGVGVLFMVSYGGGLVCGDNIELDVDVGSDTRLLILTQGSTKVYRERRGGDAPAVIKRASGPAPASQQYIRYLVRENSTLILLPAPVTCYARSRYSQVQRIDLRSATTSSLVLLDWFTSGRLAVDGPRESTDFYRIPELWHFYLYQSRNEVRVDGQVIARDRQQLEQDLPEVLQRSDKTELARRCEPYTCFAFVILYGPECKALCEALLREYDTIQQPQPLLRSGGTLGASHVEPPDVLWSASPLFSGAPVPGSDRQTTGKEQAGLILRIAGMRTDTVRAWLYEHLSHVRYLVGDDMYHVALG</sequence>
<evidence type="ECO:0000256" key="1">
    <source>
        <dbReference type="ARBA" id="ARBA00007177"/>
    </source>
</evidence>
<reference evidence="3 4" key="1">
    <citation type="submission" date="2015-07" db="EMBL/GenBank/DDBJ databases">
        <title>Draft Genome Sequence of Malassezia furfur CBS1878 and Malassezia pachydermatis CBS1879.</title>
        <authorList>
            <person name="Triana S."/>
            <person name="Ohm R."/>
            <person name="Gonzalez A."/>
            <person name="DeCock H."/>
            <person name="Restrepo S."/>
            <person name="Celis A."/>
        </authorList>
    </citation>
    <scope>NUCLEOTIDE SEQUENCE [LARGE SCALE GENOMIC DNA]</scope>
    <source>
        <strain evidence="3 4">CBS 1879</strain>
    </source>
</reference>
<evidence type="ECO:0000256" key="2">
    <source>
        <dbReference type="ARBA" id="ARBA00023186"/>
    </source>
</evidence>
<evidence type="ECO:0000313" key="3">
    <source>
        <dbReference type="EMBL" id="KOS13254.1"/>
    </source>
</evidence>
<dbReference type="AlphaFoldDB" id="A0A0M8MS62"/>
<keyword evidence="4" id="KW-1185">Reference proteome</keyword>
<comment type="similarity">
    <text evidence="1">Belongs to the UreD family.</text>
</comment>
<protein>
    <recommendedName>
        <fullName evidence="5">Urease accessory protein</fullName>
    </recommendedName>
</protein>
<dbReference type="Pfam" id="PF01774">
    <property type="entry name" value="UreD"/>
    <property type="match status" value="1"/>
</dbReference>
<keyword evidence="2" id="KW-0143">Chaperone</keyword>
<gene>
    <name evidence="3" type="ORF">Malapachy_1679</name>
</gene>
<accession>A0A0M8MS62</accession>
<dbReference type="PANTHER" id="PTHR33643:SF1">
    <property type="entry name" value="UREASE ACCESSORY PROTEIN D"/>
    <property type="match status" value="1"/>
</dbReference>
<dbReference type="HAMAP" id="MF_01384">
    <property type="entry name" value="UreD"/>
    <property type="match status" value="1"/>
</dbReference>
<dbReference type="RefSeq" id="XP_017990886.1">
    <property type="nucleotide sequence ID" value="XM_018136181.1"/>
</dbReference>
<dbReference type="InterPro" id="IPR002669">
    <property type="entry name" value="UreD"/>
</dbReference>
<proteinExistence type="inferred from homology"/>
<name>A0A0M8MS62_9BASI</name>
<dbReference type="PANTHER" id="PTHR33643">
    <property type="entry name" value="UREASE ACCESSORY PROTEIN D"/>
    <property type="match status" value="1"/>
</dbReference>
<evidence type="ECO:0008006" key="5">
    <source>
        <dbReference type="Google" id="ProtNLM"/>
    </source>
</evidence>
<dbReference type="OrthoDB" id="5550464at2759"/>
<organism evidence="3 4">
    <name type="scientific">Malassezia pachydermatis</name>
    <dbReference type="NCBI Taxonomy" id="77020"/>
    <lineage>
        <taxon>Eukaryota</taxon>
        <taxon>Fungi</taxon>
        <taxon>Dikarya</taxon>
        <taxon>Basidiomycota</taxon>
        <taxon>Ustilaginomycotina</taxon>
        <taxon>Malasseziomycetes</taxon>
        <taxon>Malasseziales</taxon>
        <taxon>Malasseziaceae</taxon>
        <taxon>Malassezia</taxon>
    </lineage>
</organism>